<keyword evidence="2 4" id="KW-0378">Hydrolase</keyword>
<dbReference type="InterPro" id="IPR035992">
    <property type="entry name" value="Ricin_B-like_lectins"/>
</dbReference>
<name>A0A1D7Y4N8_9ACTN</name>
<dbReference type="Gene3D" id="2.115.10.20">
    <property type="entry name" value="Glycosyl hydrolase domain, family 43"/>
    <property type="match status" value="1"/>
</dbReference>
<proteinExistence type="inferred from homology"/>
<evidence type="ECO:0000313" key="7">
    <source>
        <dbReference type="EMBL" id="AOR30514.1"/>
    </source>
</evidence>
<dbReference type="RefSeq" id="WP_069777166.1">
    <property type="nucleotide sequence ID" value="NZ_CP017248.1"/>
</dbReference>
<dbReference type="CDD" id="cd00161">
    <property type="entry name" value="beta-trefoil_Ricin-like"/>
    <property type="match status" value="1"/>
</dbReference>
<dbReference type="SUPFAM" id="SSF75005">
    <property type="entry name" value="Arabinanase/levansucrase/invertase"/>
    <property type="match status" value="1"/>
</dbReference>
<keyword evidence="8" id="KW-1185">Reference proteome</keyword>
<dbReference type="EMBL" id="CP017248">
    <property type="protein sequence ID" value="AOR30514.1"/>
    <property type="molecule type" value="Genomic_DNA"/>
</dbReference>
<organism evidence="7 8">
    <name type="scientific">Streptomyces fodineus</name>
    <dbReference type="NCBI Taxonomy" id="1904616"/>
    <lineage>
        <taxon>Bacteria</taxon>
        <taxon>Bacillati</taxon>
        <taxon>Actinomycetota</taxon>
        <taxon>Actinomycetes</taxon>
        <taxon>Kitasatosporales</taxon>
        <taxon>Streptomycetaceae</taxon>
        <taxon>Streptomyces</taxon>
    </lineage>
</organism>
<dbReference type="PANTHER" id="PTHR22925">
    <property type="entry name" value="GLYCOSYL HYDROLASE 43 FAMILY MEMBER"/>
    <property type="match status" value="1"/>
</dbReference>
<dbReference type="CDD" id="cd18821">
    <property type="entry name" value="GH43_Pc3Gal43A-like"/>
    <property type="match status" value="1"/>
</dbReference>
<dbReference type="InterPro" id="IPR023296">
    <property type="entry name" value="Glyco_hydro_beta-prop_sf"/>
</dbReference>
<protein>
    <submittedName>
        <fullName evidence="7">Glycoside hydrolase</fullName>
    </submittedName>
</protein>
<sequence>MPIGRSRDLRPGARLRTVATALLTLLLSLAALLLPTAKASAATVSFTLGATRTDQDGNTLQLHGLGIIDVGDTWYGFGEDKTGRTKDNTSFQNIPCYTSTDLANWTYQGVALARQSSGDLGPNRIVERPKVIYNSSTRTYVMYTHIDNPSYSEAKVGVATSSTPCGPYTYRGSFRPLGFESRDIGSFQDIDGTAYLLSEDRRHGLRIDRLSADYLSVDSAVAVLGGSDDKSIESPAMVKANGLYYVFGSHLSGWATNDNVYATATSLSGPWSSFRDFAGPGTNTYNSQTANIITVQGTSGTTYLYAGDRWNPNDLGNSQLIWLPLTIRGTTVNLGQYPTWSLDPAAGTWSAGSGLPSAGVHELINAKSSMAMDVYGADPEEKAKVIQFPDHNGDNQKWNLTRVADNIYTLTSVKSGLCLDVPYKSTAAGVQLQQFRCNGGTNQQWALDLVGSYSGSTYMLVGVGSGVNIGVADGSTAEKAAVDQETGAAASAGSQTWSLS</sequence>
<evidence type="ECO:0000256" key="3">
    <source>
        <dbReference type="ARBA" id="ARBA00023295"/>
    </source>
</evidence>
<evidence type="ECO:0000256" key="1">
    <source>
        <dbReference type="ARBA" id="ARBA00009865"/>
    </source>
</evidence>
<dbReference type="KEGG" id="spun:BFF78_05105"/>
<keyword evidence="5" id="KW-0732">Signal</keyword>
<dbReference type="SUPFAM" id="SSF50370">
    <property type="entry name" value="Ricin B-like lectins"/>
    <property type="match status" value="1"/>
</dbReference>
<dbReference type="Pfam" id="PF04616">
    <property type="entry name" value="Glyco_hydro_43"/>
    <property type="match status" value="1"/>
</dbReference>
<feature type="signal peptide" evidence="5">
    <location>
        <begin position="1"/>
        <end position="41"/>
    </location>
</feature>
<dbReference type="Proteomes" id="UP000094960">
    <property type="component" value="Chromosome"/>
</dbReference>
<feature type="chain" id="PRO_5009102560" evidence="5">
    <location>
        <begin position="42"/>
        <end position="500"/>
    </location>
</feature>
<dbReference type="GO" id="GO:0004553">
    <property type="term" value="F:hydrolase activity, hydrolyzing O-glycosyl compounds"/>
    <property type="evidence" value="ECO:0007669"/>
    <property type="project" value="InterPro"/>
</dbReference>
<dbReference type="PROSITE" id="PS50231">
    <property type="entry name" value="RICIN_B_LECTIN"/>
    <property type="match status" value="1"/>
</dbReference>
<dbReference type="SMART" id="SM00458">
    <property type="entry name" value="RICIN"/>
    <property type="match status" value="1"/>
</dbReference>
<evidence type="ECO:0000256" key="2">
    <source>
        <dbReference type="ARBA" id="ARBA00022801"/>
    </source>
</evidence>
<comment type="similarity">
    <text evidence="1 4">Belongs to the glycosyl hydrolase 43 family.</text>
</comment>
<evidence type="ECO:0000313" key="8">
    <source>
        <dbReference type="Proteomes" id="UP000094960"/>
    </source>
</evidence>
<accession>A0A1D7Y4N8</accession>
<dbReference type="AlphaFoldDB" id="A0A1D7Y4N8"/>
<evidence type="ECO:0000259" key="6">
    <source>
        <dbReference type="SMART" id="SM00458"/>
    </source>
</evidence>
<feature type="domain" description="Ricin B lectin" evidence="6">
    <location>
        <begin position="360"/>
        <end position="500"/>
    </location>
</feature>
<reference evidence="8" key="1">
    <citation type="submission" date="2016-09" db="EMBL/GenBank/DDBJ databases">
        <title>Streptomyces puniciscabiei strain:TW1S1 Genome sequencing and assembly.</title>
        <authorList>
            <person name="Kim M.-K."/>
            <person name="Kim S.B."/>
        </authorList>
    </citation>
    <scope>NUCLEOTIDE SEQUENCE [LARGE SCALE GENOMIC DNA]</scope>
    <source>
        <strain evidence="8">TW1S1</strain>
    </source>
</reference>
<dbReference type="Pfam" id="PF14200">
    <property type="entry name" value="RicinB_lectin_2"/>
    <property type="match status" value="1"/>
</dbReference>
<dbReference type="InterPro" id="IPR006710">
    <property type="entry name" value="Glyco_hydro_43"/>
</dbReference>
<dbReference type="GO" id="GO:0005975">
    <property type="term" value="P:carbohydrate metabolic process"/>
    <property type="evidence" value="ECO:0007669"/>
    <property type="project" value="InterPro"/>
</dbReference>
<keyword evidence="3 4" id="KW-0326">Glycosidase</keyword>
<dbReference type="InterPro" id="IPR000772">
    <property type="entry name" value="Ricin_B_lectin"/>
</dbReference>
<dbReference type="Gene3D" id="2.80.10.50">
    <property type="match status" value="1"/>
</dbReference>
<evidence type="ECO:0000256" key="5">
    <source>
        <dbReference type="SAM" id="SignalP"/>
    </source>
</evidence>
<evidence type="ECO:0000256" key="4">
    <source>
        <dbReference type="RuleBase" id="RU361187"/>
    </source>
</evidence>
<gene>
    <name evidence="7" type="ORF">BFF78_05105</name>
</gene>
<dbReference type="PANTHER" id="PTHR22925:SF3">
    <property type="entry name" value="GLYCOSYL HYDROLASE FAMILY PROTEIN 43"/>
    <property type="match status" value="1"/>
</dbReference>